<dbReference type="RefSeq" id="WP_317981445.1">
    <property type="nucleotide sequence ID" value="NZ_BTCL01000020.1"/>
</dbReference>
<sequence>MKEVMATVILLAALCVMIVLNIFADDGVFGDAKTQKTNAHTFNQGITYPTK</sequence>
<protein>
    <submittedName>
        <fullName evidence="1">Uncharacterized protein</fullName>
    </submittedName>
</protein>
<name>A0ABQ6NTP5_9BACL</name>
<dbReference type="Proteomes" id="UP001285921">
    <property type="component" value="Unassembled WGS sequence"/>
</dbReference>
<organism evidence="1 2">
    <name type="scientific">Paenibacillus glycanilyticus</name>
    <dbReference type="NCBI Taxonomy" id="126569"/>
    <lineage>
        <taxon>Bacteria</taxon>
        <taxon>Bacillati</taxon>
        <taxon>Bacillota</taxon>
        <taxon>Bacilli</taxon>
        <taxon>Bacillales</taxon>
        <taxon>Paenibacillaceae</taxon>
        <taxon>Paenibacillus</taxon>
    </lineage>
</organism>
<gene>
    <name evidence="1" type="ORF">PghCCS26_46220</name>
</gene>
<proteinExistence type="predicted"/>
<reference evidence="1 2" key="1">
    <citation type="submission" date="2023-05" db="EMBL/GenBank/DDBJ databases">
        <title>Draft genome of Paenibacillus sp. CCS26.</title>
        <authorList>
            <person name="Akita H."/>
            <person name="Shinto Y."/>
            <person name="Kimura Z."/>
        </authorList>
    </citation>
    <scope>NUCLEOTIDE SEQUENCE [LARGE SCALE GENOMIC DNA]</scope>
    <source>
        <strain evidence="1 2">CCS26</strain>
    </source>
</reference>
<dbReference type="EMBL" id="BTCL01000020">
    <property type="protein sequence ID" value="GMK47492.1"/>
    <property type="molecule type" value="Genomic_DNA"/>
</dbReference>
<accession>A0ABQ6NTP5</accession>
<comment type="caution">
    <text evidence="1">The sequence shown here is derived from an EMBL/GenBank/DDBJ whole genome shotgun (WGS) entry which is preliminary data.</text>
</comment>
<keyword evidence="2" id="KW-1185">Reference proteome</keyword>
<evidence type="ECO:0000313" key="2">
    <source>
        <dbReference type="Proteomes" id="UP001285921"/>
    </source>
</evidence>
<evidence type="ECO:0000313" key="1">
    <source>
        <dbReference type="EMBL" id="GMK47492.1"/>
    </source>
</evidence>